<keyword evidence="3" id="KW-1185">Reference proteome</keyword>
<dbReference type="Proteomes" id="UP000240883">
    <property type="component" value="Unassembled WGS sequence"/>
</dbReference>
<proteinExistence type="predicted"/>
<organism evidence="2 3">
    <name type="scientific">Corynespora cassiicola Philippines</name>
    <dbReference type="NCBI Taxonomy" id="1448308"/>
    <lineage>
        <taxon>Eukaryota</taxon>
        <taxon>Fungi</taxon>
        <taxon>Dikarya</taxon>
        <taxon>Ascomycota</taxon>
        <taxon>Pezizomycotina</taxon>
        <taxon>Dothideomycetes</taxon>
        <taxon>Pleosporomycetidae</taxon>
        <taxon>Pleosporales</taxon>
        <taxon>Corynesporascaceae</taxon>
        <taxon>Corynespora</taxon>
    </lineage>
</organism>
<sequence>MPQQGHQNPGRQAKGRWRTSGRHARCMSAKEMSGPSRRARWAKCGLMRPQDINRRSGKASFASRRPVATDLLTSAFLPSLAPGGLVWPVVNTVNHGRCLSQSVKPTRACSAISWWHSASLAFPGTDALFVRELWGHPRTMPPCVPALVASFSDRRGVRHSDLLNWR</sequence>
<reference evidence="2 3" key="1">
    <citation type="journal article" date="2018" name="Front. Microbiol.">
        <title>Genome-Wide Analysis of Corynespora cassiicola Leaf Fall Disease Putative Effectors.</title>
        <authorList>
            <person name="Lopez D."/>
            <person name="Ribeiro S."/>
            <person name="Label P."/>
            <person name="Fumanal B."/>
            <person name="Venisse J.S."/>
            <person name="Kohler A."/>
            <person name="de Oliveira R.R."/>
            <person name="Labutti K."/>
            <person name="Lipzen A."/>
            <person name="Lail K."/>
            <person name="Bauer D."/>
            <person name="Ohm R.A."/>
            <person name="Barry K.W."/>
            <person name="Spatafora J."/>
            <person name="Grigoriev I.V."/>
            <person name="Martin F.M."/>
            <person name="Pujade-Renaud V."/>
        </authorList>
    </citation>
    <scope>NUCLEOTIDE SEQUENCE [LARGE SCALE GENOMIC DNA]</scope>
    <source>
        <strain evidence="2 3">Philippines</strain>
    </source>
</reference>
<feature type="compositionally biased region" description="Polar residues" evidence="1">
    <location>
        <begin position="1"/>
        <end position="10"/>
    </location>
</feature>
<accession>A0A2T2N4J9</accession>
<evidence type="ECO:0000313" key="3">
    <source>
        <dbReference type="Proteomes" id="UP000240883"/>
    </source>
</evidence>
<dbReference type="AlphaFoldDB" id="A0A2T2N4J9"/>
<feature type="compositionally biased region" description="Basic residues" evidence="1">
    <location>
        <begin position="13"/>
        <end position="23"/>
    </location>
</feature>
<name>A0A2T2N4J9_CORCC</name>
<feature type="region of interest" description="Disordered" evidence="1">
    <location>
        <begin position="1"/>
        <end position="23"/>
    </location>
</feature>
<dbReference type="EMBL" id="KZ678149">
    <property type="protein sequence ID" value="PSN60351.1"/>
    <property type="molecule type" value="Genomic_DNA"/>
</dbReference>
<gene>
    <name evidence="2" type="ORF">BS50DRAFT_207703</name>
</gene>
<evidence type="ECO:0000256" key="1">
    <source>
        <dbReference type="SAM" id="MobiDB-lite"/>
    </source>
</evidence>
<protein>
    <submittedName>
        <fullName evidence="2">Uncharacterized protein</fullName>
    </submittedName>
</protein>
<evidence type="ECO:0000313" key="2">
    <source>
        <dbReference type="EMBL" id="PSN60351.1"/>
    </source>
</evidence>